<sequence length="409" mass="45046">MDGKKIVLGVTGGVAAFKAAALASKLKQAGASVKTIMTESSKEFVTPLTFQALTRDRVYDNTFVEEDVSKIAHIDVADWAEAFVIVPATANFIGKYANGIADDMLTSTLLATKAPVYVAPAMNVNMYDHPAVIQNLETLMNRGVTFIEPGAGYLACGWIGKGRLAEPEDILNFLHSEFSERKEKTLKGKNVLITAGPTREVIDPVRFLSNRSTGKMGYAIAKAAIDLGAKVTLVSGPVQLEAPQGVTLISVTSAEEMYEQVMKHFDDADLVIKTAAVSDYRPTKVEAHKVKKQAGNLTIEMERTKDILRTLGENKHHQVLVGFAAETQDVETYAKEKLERKRLDLIVANDVSDRSIGFESDENRVLLIDREGGVKRVDQQKKETLAYTILENASKLLREENHRVRESHR</sequence>
<comment type="cofactor">
    <cofactor evidence="3">
        <name>Mg(2+)</name>
        <dbReference type="ChEBI" id="CHEBI:18420"/>
    </cofactor>
</comment>
<dbReference type="SUPFAM" id="SSF52507">
    <property type="entry name" value="Homo-oligomeric flavin-containing Cys decarboxylases, HFCD"/>
    <property type="match status" value="1"/>
</dbReference>
<keyword evidence="3 4" id="KW-0288">FMN</keyword>
<dbReference type="RefSeq" id="WP_204696841.1">
    <property type="nucleotide sequence ID" value="NZ_JAFBEC010000004.1"/>
</dbReference>
<evidence type="ECO:0000256" key="4">
    <source>
        <dbReference type="RuleBase" id="RU364078"/>
    </source>
</evidence>
<evidence type="ECO:0000259" key="6">
    <source>
        <dbReference type="Pfam" id="PF04127"/>
    </source>
</evidence>
<feature type="domain" description="DNA/pantothenate metabolism flavoprotein C-terminal" evidence="6">
    <location>
        <begin position="186"/>
        <end position="395"/>
    </location>
</feature>
<keyword evidence="1 3" id="KW-0210">Decarboxylase</keyword>
<proteinExistence type="inferred from homology"/>
<evidence type="ECO:0000259" key="5">
    <source>
        <dbReference type="Pfam" id="PF02441"/>
    </source>
</evidence>
<dbReference type="InterPro" id="IPR036551">
    <property type="entry name" value="Flavin_trans-like"/>
</dbReference>
<dbReference type="GO" id="GO:0004633">
    <property type="term" value="F:phosphopantothenoylcysteine decarboxylase activity"/>
    <property type="evidence" value="ECO:0007669"/>
    <property type="project" value="UniProtKB-EC"/>
</dbReference>
<evidence type="ECO:0000313" key="7">
    <source>
        <dbReference type="EMBL" id="MBM7632536.1"/>
    </source>
</evidence>
<comment type="catalytic activity">
    <reaction evidence="3 4">
        <text>(R)-4'-phosphopantothenate + L-cysteine + CTP = N-[(R)-4-phosphopantothenoyl]-L-cysteine + CMP + diphosphate + H(+)</text>
        <dbReference type="Rhea" id="RHEA:19397"/>
        <dbReference type="ChEBI" id="CHEBI:10986"/>
        <dbReference type="ChEBI" id="CHEBI:15378"/>
        <dbReference type="ChEBI" id="CHEBI:33019"/>
        <dbReference type="ChEBI" id="CHEBI:35235"/>
        <dbReference type="ChEBI" id="CHEBI:37563"/>
        <dbReference type="ChEBI" id="CHEBI:59458"/>
        <dbReference type="ChEBI" id="CHEBI:60377"/>
        <dbReference type="EC" id="6.3.2.5"/>
    </reaction>
</comment>
<comment type="similarity">
    <text evidence="3 4">In the N-terminal section; belongs to the HFCD (homo-oligomeric flavin containing Cys decarboxylase) superfamily.</text>
</comment>
<keyword evidence="3" id="KW-0511">Multifunctional enzyme</keyword>
<dbReference type="Gene3D" id="3.40.50.1950">
    <property type="entry name" value="Flavin prenyltransferase-like"/>
    <property type="match status" value="1"/>
</dbReference>
<dbReference type="EMBL" id="JAFBEC010000004">
    <property type="protein sequence ID" value="MBM7632536.1"/>
    <property type="molecule type" value="Genomic_DNA"/>
</dbReference>
<keyword evidence="8" id="KW-1185">Reference proteome</keyword>
<feature type="active site" description="Proton donor" evidence="3">
    <location>
        <position position="156"/>
    </location>
</feature>
<organism evidence="7 8">
    <name type="scientific">Geomicrobium sediminis</name>
    <dbReference type="NCBI Taxonomy" id="1347788"/>
    <lineage>
        <taxon>Bacteria</taxon>
        <taxon>Bacillati</taxon>
        <taxon>Bacillota</taxon>
        <taxon>Bacilli</taxon>
        <taxon>Bacillales</taxon>
        <taxon>Geomicrobium</taxon>
    </lineage>
</organism>
<dbReference type="InterPro" id="IPR003382">
    <property type="entry name" value="Flavoprotein"/>
</dbReference>
<evidence type="ECO:0000256" key="2">
    <source>
        <dbReference type="ARBA" id="ARBA00023239"/>
    </source>
</evidence>
<comment type="cofactor">
    <cofactor evidence="3">
        <name>FMN</name>
        <dbReference type="ChEBI" id="CHEBI:58210"/>
    </cofactor>
    <text evidence="3">Binds 1 FMN per subunit.</text>
</comment>
<name>A0ABS2PBL6_9BACL</name>
<keyword evidence="3" id="KW-0460">Magnesium</keyword>
<protein>
    <recommendedName>
        <fullName evidence="3">Coenzyme A biosynthesis bifunctional protein CoaBC</fullName>
    </recommendedName>
    <alternativeName>
        <fullName evidence="3">DNA/pantothenate metabolism flavoprotein</fullName>
    </alternativeName>
    <alternativeName>
        <fullName evidence="3">Phosphopantothenoylcysteine synthetase/decarboxylase</fullName>
        <shortName evidence="3">PPCS-PPCDC</shortName>
    </alternativeName>
    <domain>
        <recommendedName>
            <fullName evidence="3">Phosphopantothenoylcysteine decarboxylase</fullName>
            <shortName evidence="3">PPC decarboxylase</shortName>
            <shortName evidence="3">PPC-DC</shortName>
            <ecNumber evidence="3">4.1.1.36</ecNumber>
        </recommendedName>
        <alternativeName>
            <fullName evidence="3">CoaC</fullName>
        </alternativeName>
    </domain>
    <domain>
        <recommendedName>
            <fullName evidence="3">Phosphopantothenate--cysteine ligase</fullName>
            <ecNumber evidence="3">6.3.2.5</ecNumber>
        </recommendedName>
        <alternativeName>
            <fullName evidence="3">CoaB</fullName>
        </alternativeName>
        <alternativeName>
            <fullName evidence="3">Phosphopantothenoylcysteine synthetase</fullName>
            <shortName evidence="3">PPC synthetase</shortName>
            <shortName evidence="3">PPC-S</shortName>
        </alternativeName>
    </domain>
</protein>
<dbReference type="Gene3D" id="3.40.50.10300">
    <property type="entry name" value="CoaB-like"/>
    <property type="match status" value="1"/>
</dbReference>
<evidence type="ECO:0000256" key="3">
    <source>
        <dbReference type="HAMAP-Rule" id="MF_02225"/>
    </source>
</evidence>
<keyword evidence="3" id="KW-0479">Metal-binding</keyword>
<comment type="catalytic activity">
    <reaction evidence="3 4">
        <text>N-[(R)-4-phosphopantothenoyl]-L-cysteine + H(+) = (R)-4'-phosphopantetheine + CO2</text>
        <dbReference type="Rhea" id="RHEA:16793"/>
        <dbReference type="ChEBI" id="CHEBI:15378"/>
        <dbReference type="ChEBI" id="CHEBI:16526"/>
        <dbReference type="ChEBI" id="CHEBI:59458"/>
        <dbReference type="ChEBI" id="CHEBI:61723"/>
        <dbReference type="EC" id="4.1.1.36"/>
    </reaction>
</comment>
<feature type="region of interest" description="Phosphopantothenate--cysteine ligase" evidence="3">
    <location>
        <begin position="191"/>
        <end position="409"/>
    </location>
</feature>
<feature type="binding site" evidence="3">
    <location>
        <position position="341"/>
    </location>
    <ligand>
        <name>CTP</name>
        <dbReference type="ChEBI" id="CHEBI:37563"/>
    </ligand>
</feature>
<dbReference type="GO" id="GO:0004632">
    <property type="term" value="F:phosphopantothenate--cysteine ligase activity"/>
    <property type="evidence" value="ECO:0007669"/>
    <property type="project" value="UniProtKB-EC"/>
</dbReference>
<keyword evidence="3 4" id="KW-0285">Flavoprotein</keyword>
<dbReference type="InterPro" id="IPR007085">
    <property type="entry name" value="DNA/pantothenate-metab_flavo_C"/>
</dbReference>
<comment type="caution">
    <text evidence="7">The sequence shown here is derived from an EMBL/GenBank/DDBJ whole genome shotgun (WGS) entry which is preliminary data.</text>
</comment>
<comment type="pathway">
    <text evidence="3 4">Cofactor biosynthesis; coenzyme A biosynthesis; CoA from (R)-pantothenate: step 2/5.</text>
</comment>
<dbReference type="Pfam" id="PF04127">
    <property type="entry name" value="DFP"/>
    <property type="match status" value="1"/>
</dbReference>
<dbReference type="InterPro" id="IPR035929">
    <property type="entry name" value="CoaB-like_sf"/>
</dbReference>
<comment type="function">
    <text evidence="3">Catalyzes two sequential steps in the biosynthesis of coenzyme A. In the first step cysteine is conjugated to 4'-phosphopantothenate to form 4-phosphopantothenoylcysteine. In the second step the latter compound is decarboxylated to form 4'-phosphopantotheine.</text>
</comment>
<evidence type="ECO:0000256" key="1">
    <source>
        <dbReference type="ARBA" id="ARBA00022793"/>
    </source>
</evidence>
<evidence type="ECO:0000313" key="8">
    <source>
        <dbReference type="Proteomes" id="UP000741863"/>
    </source>
</evidence>
<comment type="pathway">
    <text evidence="3 4">Cofactor biosynthesis; coenzyme A biosynthesis; CoA from (R)-pantothenate: step 3/5.</text>
</comment>
<feature type="binding site" evidence="3">
    <location>
        <position position="323"/>
    </location>
    <ligand>
        <name>CTP</name>
        <dbReference type="ChEBI" id="CHEBI:37563"/>
    </ligand>
</feature>
<dbReference type="PANTHER" id="PTHR14359:SF6">
    <property type="entry name" value="PHOSPHOPANTOTHENOYLCYSTEINE DECARBOXYLASE"/>
    <property type="match status" value="1"/>
</dbReference>
<dbReference type="HAMAP" id="MF_02225">
    <property type="entry name" value="CoaBC"/>
    <property type="match status" value="1"/>
</dbReference>
<dbReference type="EC" id="4.1.1.36" evidence="3"/>
<feature type="binding site" evidence="3">
    <location>
        <position position="279"/>
    </location>
    <ligand>
        <name>CTP</name>
        <dbReference type="ChEBI" id="CHEBI:37563"/>
    </ligand>
</feature>
<feature type="binding site" evidence="3">
    <location>
        <position position="289"/>
    </location>
    <ligand>
        <name>CTP</name>
        <dbReference type="ChEBI" id="CHEBI:37563"/>
    </ligand>
</feature>
<dbReference type="EC" id="6.3.2.5" evidence="3"/>
<feature type="region of interest" description="Phosphopantothenoylcysteine decarboxylase" evidence="3">
    <location>
        <begin position="1"/>
        <end position="190"/>
    </location>
</feature>
<dbReference type="Proteomes" id="UP000741863">
    <property type="component" value="Unassembled WGS sequence"/>
</dbReference>
<feature type="domain" description="Flavoprotein" evidence="5">
    <location>
        <begin position="4"/>
        <end position="174"/>
    </location>
</feature>
<dbReference type="PANTHER" id="PTHR14359">
    <property type="entry name" value="HOMO-OLIGOMERIC FLAVIN CONTAINING CYS DECARBOXYLASE FAMILY"/>
    <property type="match status" value="1"/>
</dbReference>
<dbReference type="Pfam" id="PF02441">
    <property type="entry name" value="Flavoprotein"/>
    <property type="match status" value="1"/>
</dbReference>
<dbReference type="InterPro" id="IPR005252">
    <property type="entry name" value="CoaBC"/>
</dbReference>
<feature type="binding site" evidence="3">
    <location>
        <position position="337"/>
    </location>
    <ligand>
        <name>CTP</name>
        <dbReference type="ChEBI" id="CHEBI:37563"/>
    </ligand>
</feature>
<dbReference type="NCBIfam" id="TIGR00521">
    <property type="entry name" value="coaBC_dfp"/>
    <property type="match status" value="1"/>
</dbReference>
<keyword evidence="3 4" id="KW-0436">Ligase</keyword>
<gene>
    <name evidence="3" type="primary">coaBC</name>
    <name evidence="7" type="ORF">JOD17_001630</name>
</gene>
<keyword evidence="2 3" id="KW-0456">Lyase</keyword>
<comment type="similarity">
    <text evidence="3 4">In the C-terminal section; belongs to the PPC synthetase family.</text>
</comment>
<comment type="caution">
    <text evidence="3">Lacks conserved residue(s) required for the propagation of feature annotation.</text>
</comment>
<comment type="function">
    <text evidence="4">Catalyzes two steps in the biosynthesis of coenzyme A. In the first step cysteine is conjugated to 4'-phosphopantothenate to form 4-phosphopantothenoylcysteine, in the latter compound is decarboxylated to form 4'-phosphopantotheine.</text>
</comment>
<accession>A0ABS2PBL6</accession>
<reference evidence="7 8" key="1">
    <citation type="submission" date="2021-01" db="EMBL/GenBank/DDBJ databases">
        <title>Genomic Encyclopedia of Type Strains, Phase IV (KMG-IV): sequencing the most valuable type-strain genomes for metagenomic binning, comparative biology and taxonomic classification.</title>
        <authorList>
            <person name="Goeker M."/>
        </authorList>
    </citation>
    <scope>NUCLEOTIDE SEQUENCE [LARGE SCALE GENOMIC DNA]</scope>
    <source>
        <strain evidence="7 8">DSM 25540</strain>
    </source>
</reference>
<dbReference type="SUPFAM" id="SSF102645">
    <property type="entry name" value="CoaB-like"/>
    <property type="match status" value="1"/>
</dbReference>